<comment type="similarity">
    <text evidence="1">Belongs to the short-chain dehydrogenases/reductases (SDR) family.</text>
</comment>
<dbReference type="PANTHER" id="PTHR43180">
    <property type="entry name" value="3-OXOACYL-(ACYL-CARRIER-PROTEIN) REDUCTASE (AFU_ORTHOLOGUE AFUA_6G11210)"/>
    <property type="match status" value="1"/>
</dbReference>
<dbReference type="Gene3D" id="3.40.50.720">
    <property type="entry name" value="NAD(P)-binding Rossmann-like Domain"/>
    <property type="match status" value="1"/>
</dbReference>
<reference evidence="3 4" key="1">
    <citation type="journal article" date="2017" name="Biotechnol. Biofuels">
        <title>Differential beta-glucosidase expression as a function of carbon source availability in Talaromyces amestolkiae: a genomic and proteomic approach.</title>
        <authorList>
            <person name="de Eugenio L.I."/>
            <person name="Mendez-Liter J.A."/>
            <person name="Nieto-Dominguez M."/>
            <person name="Alonso L."/>
            <person name="Gil-Munoz J."/>
            <person name="Barriuso J."/>
            <person name="Prieto A."/>
            <person name="Martinez M.J."/>
        </authorList>
    </citation>
    <scope>NUCLEOTIDE SEQUENCE [LARGE SCALE GENOMIC DNA]</scope>
    <source>
        <strain evidence="3 4">CIB</strain>
    </source>
</reference>
<organism evidence="3 4">
    <name type="scientific">Talaromyces amestolkiae</name>
    <dbReference type="NCBI Taxonomy" id="1196081"/>
    <lineage>
        <taxon>Eukaryota</taxon>
        <taxon>Fungi</taxon>
        <taxon>Dikarya</taxon>
        <taxon>Ascomycota</taxon>
        <taxon>Pezizomycotina</taxon>
        <taxon>Eurotiomycetes</taxon>
        <taxon>Eurotiomycetidae</taxon>
        <taxon>Eurotiales</taxon>
        <taxon>Trichocomaceae</taxon>
        <taxon>Talaromyces</taxon>
        <taxon>Talaromyces sect. Talaromyces</taxon>
    </lineage>
</organism>
<protein>
    <submittedName>
        <fullName evidence="3">Uncharacterized protein</fullName>
    </submittedName>
</protein>
<dbReference type="SUPFAM" id="SSF51735">
    <property type="entry name" value="NAD(P)-binding Rossmann-fold domains"/>
    <property type="match status" value="1"/>
</dbReference>
<evidence type="ECO:0000256" key="1">
    <source>
        <dbReference type="ARBA" id="ARBA00006484"/>
    </source>
</evidence>
<keyword evidence="2" id="KW-0560">Oxidoreductase</keyword>
<dbReference type="InterPro" id="IPR036291">
    <property type="entry name" value="NAD(P)-bd_dom_sf"/>
</dbReference>
<evidence type="ECO:0000313" key="3">
    <source>
        <dbReference type="EMBL" id="RAO74360.1"/>
    </source>
</evidence>
<dbReference type="PANTHER" id="PTHR43180:SF86">
    <property type="entry name" value="DEHYDROGENASE, PUTATIVE (AFU_ORTHOLOGUE AFUA_3G00290)-RELATED"/>
    <property type="match status" value="1"/>
</dbReference>
<dbReference type="GO" id="GO:0016491">
    <property type="term" value="F:oxidoreductase activity"/>
    <property type="evidence" value="ECO:0007669"/>
    <property type="project" value="UniProtKB-KW"/>
</dbReference>
<dbReference type="AlphaFoldDB" id="A0A364LEW7"/>
<name>A0A364LEW7_TALAM</name>
<comment type="caution">
    <text evidence="3">The sequence shown here is derived from an EMBL/GenBank/DDBJ whole genome shotgun (WGS) entry which is preliminary data.</text>
</comment>
<dbReference type="Proteomes" id="UP000249363">
    <property type="component" value="Unassembled WGS sequence"/>
</dbReference>
<accession>A0A364LEW7</accession>
<gene>
    <name evidence="3" type="ORF">BHQ10_010372</name>
</gene>
<dbReference type="EMBL" id="MIKG01000041">
    <property type="protein sequence ID" value="RAO74360.1"/>
    <property type="molecule type" value="Genomic_DNA"/>
</dbReference>
<sequence>MARFDPQHVSLLNIGDSVVVLTDGGGASGIGAALVRSLFAQDCVVIFGDLDEENAKSVIAETSPLRVRFVRSDARSNIDNLSLFEVAWEAYSRVDHAIANAGVVKQGGWFDRACVDEIMAMKMPPPTLTLDVNLTGMVYFAHIACTFLAEGNIGPNGMILRDKRLPLLSSLTGWKETPRRFLYQASKHGILGLLRAMSLCIPNFYKDVRVNIISPAMAETRMVTKWRDTYLRNGSPPDQPEDVARAIVGVCRARPGTQAVWYDELAAPGVKCSPSVGGMDWDYTMKRGVTGRNMFVQAGKCYDIEEGLEQTENLWLGNEASDIV</sequence>
<dbReference type="Pfam" id="PF00106">
    <property type="entry name" value="adh_short"/>
    <property type="match status" value="1"/>
</dbReference>
<evidence type="ECO:0000313" key="4">
    <source>
        <dbReference type="Proteomes" id="UP000249363"/>
    </source>
</evidence>
<dbReference type="STRING" id="1196081.A0A364LEW7"/>
<dbReference type="InterPro" id="IPR002347">
    <property type="entry name" value="SDR_fam"/>
</dbReference>
<dbReference type="GeneID" id="63799586"/>
<dbReference type="PRINTS" id="PR00081">
    <property type="entry name" value="GDHRDH"/>
</dbReference>
<keyword evidence="4" id="KW-1185">Reference proteome</keyword>
<proteinExistence type="inferred from homology"/>
<dbReference type="OrthoDB" id="37659at2759"/>
<dbReference type="RefSeq" id="XP_040738874.1">
    <property type="nucleotide sequence ID" value="XM_040872995.1"/>
</dbReference>
<evidence type="ECO:0000256" key="2">
    <source>
        <dbReference type="ARBA" id="ARBA00023002"/>
    </source>
</evidence>